<name>A0ABD2IEF6_9BILA</name>
<keyword evidence="5 8" id="KW-0862">Zinc</keyword>
<feature type="binding site" evidence="8">
    <location>
        <position position="366"/>
    </location>
    <ligand>
        <name>Ca(2+)</name>
        <dbReference type="ChEBI" id="CHEBI:29108"/>
        <label>1</label>
    </ligand>
</feature>
<dbReference type="Gene3D" id="3.40.390.10">
    <property type="entry name" value="Collagenase (Catalytic Domain)"/>
    <property type="match status" value="1"/>
</dbReference>
<evidence type="ECO:0000313" key="14">
    <source>
        <dbReference type="Proteomes" id="UP001620626"/>
    </source>
</evidence>
<comment type="similarity">
    <text evidence="1">Belongs to the peptidase M10A family.</text>
</comment>
<dbReference type="InterPro" id="IPR002477">
    <property type="entry name" value="Peptidoglycan-bd-like"/>
</dbReference>
<dbReference type="FunFam" id="3.40.390.10:FF:000091">
    <property type="entry name" value="Matrix metalloproteinase-16-like Protein"/>
    <property type="match status" value="1"/>
</dbReference>
<sequence length="566" mass="63687">MSHHHQCDHPRGPPAVDGVYAVRQTFSLPTSSFRQGHKSKGTITSKNYESNNNDDNDDEPPPPAATALNPTKENNNYHFVKNLSASDQPLLSLINSSSSGAEETAAETAAAGEQQQQERSSSSFWSRRSMLTAIFITLTLLIGTVSLINSFSSENNGEDGDILGDDGISQIISDDDAKGYLNRYGYIDNILSSQEQNADAEPRAYAQQQQQQSKSGELVGELTLDSIRSAVRKFQEFAGLPTTGDLDNQTKQKMAKPRCGIQDVQMLTSGSYVMKWRKRRVTFQLMQSTNDIPERMQKQAIQMAFDTWSKIVPLDFSEASRYDTPDVKVLFARRNHGDPWPFDGRGGVLAHATFPQDGKLHFDDDENWVFMDGKKIGNHRFTDLYWVALHEIGHVLGLSHSNIETAIMAPFYQDPRDLVDWRGNYKRPELTQDDVRAAQQIYGKRYGRLDTSTTDRSRGTPPTGAGGGGGRRKSSGTYDDRQGGFWTRFSKLFSTEDEDNNDNSHGNNGRSHARRDHHHHQHRHNYEKEEYEEMDNFATTKHFAKLQLALLLLATFISIISARLLF</sequence>
<dbReference type="InterPro" id="IPR006026">
    <property type="entry name" value="Peptidase_Metallo"/>
</dbReference>
<feature type="binding site" evidence="8">
    <location>
        <position position="343"/>
    </location>
    <ligand>
        <name>Ca(2+)</name>
        <dbReference type="ChEBI" id="CHEBI:29108"/>
        <label>3</label>
    </ligand>
</feature>
<keyword evidence="8" id="KW-0106">Calcium</keyword>
<feature type="binding site" evidence="8">
    <location>
        <position position="394"/>
    </location>
    <ligand>
        <name>Zn(2+)</name>
        <dbReference type="ChEBI" id="CHEBI:29105"/>
        <label>2</label>
        <note>catalytic</note>
    </ligand>
</feature>
<feature type="region of interest" description="Disordered" evidence="10">
    <location>
        <begin position="97"/>
        <end position="123"/>
    </location>
</feature>
<comment type="cofactor">
    <cofactor evidence="8">
        <name>Zn(2+)</name>
        <dbReference type="ChEBI" id="CHEBI:29105"/>
    </cofactor>
    <text evidence="8">Binds 2 Zn(2+) ions per subunit.</text>
</comment>
<proteinExistence type="inferred from homology"/>
<dbReference type="AlphaFoldDB" id="A0ABD2IEF6"/>
<feature type="region of interest" description="Disordered" evidence="10">
    <location>
        <begin position="496"/>
        <end position="529"/>
    </location>
</feature>
<evidence type="ECO:0000259" key="12">
    <source>
        <dbReference type="SMART" id="SM00235"/>
    </source>
</evidence>
<dbReference type="SUPFAM" id="SSF47090">
    <property type="entry name" value="PGBD-like"/>
    <property type="match status" value="1"/>
</dbReference>
<feature type="region of interest" description="Disordered" evidence="10">
    <location>
        <begin position="443"/>
        <end position="483"/>
    </location>
</feature>
<dbReference type="GO" id="GO:0046872">
    <property type="term" value="F:metal ion binding"/>
    <property type="evidence" value="ECO:0007669"/>
    <property type="project" value="UniProtKB-KW"/>
</dbReference>
<evidence type="ECO:0000256" key="9">
    <source>
        <dbReference type="PIRSR" id="PIRSR621190-5"/>
    </source>
</evidence>
<keyword evidence="11" id="KW-0472">Membrane</keyword>
<dbReference type="EMBL" id="JBICBT010001253">
    <property type="protein sequence ID" value="KAL3076382.1"/>
    <property type="molecule type" value="Genomic_DNA"/>
</dbReference>
<feature type="binding site" evidence="8">
    <location>
        <position position="400"/>
    </location>
    <ligand>
        <name>Zn(2+)</name>
        <dbReference type="ChEBI" id="CHEBI:29105"/>
        <label>2</label>
        <note>catalytic</note>
    </ligand>
</feature>
<accession>A0ABD2IEF6</accession>
<dbReference type="InterPro" id="IPR001818">
    <property type="entry name" value="Pept_M10_metallopeptidase"/>
</dbReference>
<keyword evidence="3 8" id="KW-0479">Metal-binding</keyword>
<keyword evidence="14" id="KW-1185">Reference proteome</keyword>
<evidence type="ECO:0000256" key="7">
    <source>
        <dbReference type="PIRSR" id="PIRSR621190-1"/>
    </source>
</evidence>
<dbReference type="InterPro" id="IPR024079">
    <property type="entry name" value="MetalloPept_cat_dom_sf"/>
</dbReference>
<evidence type="ECO:0000256" key="3">
    <source>
        <dbReference type="ARBA" id="ARBA00022723"/>
    </source>
</evidence>
<reference evidence="13 14" key="1">
    <citation type="submission" date="2024-10" db="EMBL/GenBank/DDBJ databases">
        <authorList>
            <person name="Kim D."/>
        </authorList>
    </citation>
    <scope>NUCLEOTIDE SEQUENCE [LARGE SCALE GENOMIC DNA]</scope>
    <source>
        <strain evidence="13">BH-2024</strain>
    </source>
</reference>
<feature type="binding site" evidence="8">
    <location>
        <position position="364"/>
    </location>
    <ligand>
        <name>Ca(2+)</name>
        <dbReference type="ChEBI" id="CHEBI:29108"/>
        <label>1</label>
    </ligand>
</feature>
<evidence type="ECO:0000256" key="1">
    <source>
        <dbReference type="ARBA" id="ARBA00010370"/>
    </source>
</evidence>
<dbReference type="PANTHER" id="PTHR10201:SF329">
    <property type="entry name" value="MATRIX METALLOPROTEINASE-C"/>
    <property type="match status" value="1"/>
</dbReference>
<dbReference type="PRINTS" id="PR00138">
    <property type="entry name" value="MATRIXIN"/>
</dbReference>
<feature type="binding site" evidence="8">
    <location>
        <position position="363"/>
    </location>
    <ligand>
        <name>Ca(2+)</name>
        <dbReference type="ChEBI" id="CHEBI:29108"/>
        <label>3</label>
    </ligand>
</feature>
<feature type="binding site" evidence="8">
    <location>
        <position position="336"/>
    </location>
    <ligand>
        <name>Zn(2+)</name>
        <dbReference type="ChEBI" id="CHEBI:29105"/>
        <label>1</label>
    </ligand>
</feature>
<dbReference type="InterPro" id="IPR021190">
    <property type="entry name" value="Pept_M10A"/>
</dbReference>
<keyword evidence="2" id="KW-0645">Protease</keyword>
<evidence type="ECO:0000256" key="8">
    <source>
        <dbReference type="PIRSR" id="PIRSR621190-2"/>
    </source>
</evidence>
<dbReference type="SMART" id="SM00235">
    <property type="entry name" value="ZnMc"/>
    <property type="match status" value="1"/>
</dbReference>
<dbReference type="InterPro" id="IPR036365">
    <property type="entry name" value="PGBD-like_sf"/>
</dbReference>
<dbReference type="SUPFAM" id="SSF55486">
    <property type="entry name" value="Metalloproteases ('zincins'), catalytic domain"/>
    <property type="match status" value="1"/>
</dbReference>
<evidence type="ECO:0000256" key="2">
    <source>
        <dbReference type="ARBA" id="ARBA00022670"/>
    </source>
</evidence>
<feature type="binding site" evidence="8">
    <location>
        <position position="366"/>
    </location>
    <ligand>
        <name>Ca(2+)</name>
        <dbReference type="ChEBI" id="CHEBI:29108"/>
        <label>3</label>
    </ligand>
</feature>
<dbReference type="GO" id="GO:0006508">
    <property type="term" value="P:proteolysis"/>
    <property type="evidence" value="ECO:0007669"/>
    <property type="project" value="UniProtKB-KW"/>
</dbReference>
<dbReference type="GO" id="GO:0008237">
    <property type="term" value="F:metallopeptidase activity"/>
    <property type="evidence" value="ECO:0007669"/>
    <property type="project" value="UniProtKB-KW"/>
</dbReference>
<dbReference type="Proteomes" id="UP001620626">
    <property type="component" value="Unassembled WGS sequence"/>
</dbReference>
<dbReference type="Pfam" id="PF00413">
    <property type="entry name" value="Peptidase_M10"/>
    <property type="match status" value="1"/>
</dbReference>
<evidence type="ECO:0000256" key="11">
    <source>
        <dbReference type="SAM" id="Phobius"/>
    </source>
</evidence>
<keyword evidence="4" id="KW-0378">Hydrolase</keyword>
<feature type="binding site" evidence="8">
    <location>
        <position position="361"/>
    </location>
    <ligand>
        <name>Zn(2+)</name>
        <dbReference type="ChEBI" id="CHEBI:29105"/>
        <label>1</label>
    </ligand>
</feature>
<dbReference type="Pfam" id="PF01471">
    <property type="entry name" value="PG_binding_1"/>
    <property type="match status" value="1"/>
</dbReference>
<feature type="short sequence motif" description="Cysteine switch" evidence="9">
    <location>
        <begin position="257"/>
        <end position="264"/>
    </location>
</feature>
<feature type="binding site" evidence="8">
    <location>
        <position position="351"/>
    </location>
    <ligand>
        <name>Zn(2+)</name>
        <dbReference type="ChEBI" id="CHEBI:29105"/>
        <label>1</label>
    </ligand>
</feature>
<feature type="binding site" evidence="8">
    <location>
        <position position="344"/>
    </location>
    <ligand>
        <name>Ca(2+)</name>
        <dbReference type="ChEBI" id="CHEBI:29108"/>
        <label>3</label>
    </ligand>
</feature>
<dbReference type="InterPro" id="IPR033739">
    <property type="entry name" value="M10A_MMP"/>
</dbReference>
<feature type="binding site" evidence="8">
    <location>
        <position position="326"/>
    </location>
    <ligand>
        <name>Ca(2+)</name>
        <dbReference type="ChEBI" id="CHEBI:29108"/>
        <label>2</label>
    </ligand>
</feature>
<protein>
    <recommendedName>
        <fullName evidence="12">Peptidase metallopeptidase domain-containing protein</fullName>
    </recommendedName>
</protein>
<feature type="binding site" evidence="8">
    <location>
        <position position="390"/>
    </location>
    <ligand>
        <name>Zn(2+)</name>
        <dbReference type="ChEBI" id="CHEBI:29105"/>
        <label>2</label>
        <note>catalytic</note>
    </ligand>
</feature>
<evidence type="ECO:0000256" key="4">
    <source>
        <dbReference type="ARBA" id="ARBA00022801"/>
    </source>
</evidence>
<organism evidence="13 14">
    <name type="scientific">Heterodera trifolii</name>
    <dbReference type="NCBI Taxonomy" id="157864"/>
    <lineage>
        <taxon>Eukaryota</taxon>
        <taxon>Metazoa</taxon>
        <taxon>Ecdysozoa</taxon>
        <taxon>Nematoda</taxon>
        <taxon>Chromadorea</taxon>
        <taxon>Rhabditida</taxon>
        <taxon>Tylenchina</taxon>
        <taxon>Tylenchomorpha</taxon>
        <taxon>Tylenchoidea</taxon>
        <taxon>Heteroderidae</taxon>
        <taxon>Heteroderinae</taxon>
        <taxon>Heterodera</taxon>
    </lineage>
</organism>
<keyword evidence="6" id="KW-0482">Metalloprotease</keyword>
<dbReference type="CDD" id="cd04278">
    <property type="entry name" value="ZnMc_MMP"/>
    <property type="match status" value="1"/>
</dbReference>
<feature type="active site" evidence="7">
    <location>
        <position position="391"/>
    </location>
</feature>
<feature type="binding site" description="in inhibited form" evidence="8">
    <location>
        <position position="259"/>
    </location>
    <ligand>
        <name>Zn(2+)</name>
        <dbReference type="ChEBI" id="CHEBI:29105"/>
        <label>2</label>
        <note>catalytic</note>
    </ligand>
</feature>
<keyword evidence="11" id="KW-0812">Transmembrane</keyword>
<feature type="compositionally biased region" description="Basic residues" evidence="10">
    <location>
        <begin position="511"/>
        <end position="525"/>
    </location>
</feature>
<evidence type="ECO:0000313" key="13">
    <source>
        <dbReference type="EMBL" id="KAL3076382.1"/>
    </source>
</evidence>
<dbReference type="PANTHER" id="PTHR10201">
    <property type="entry name" value="MATRIX METALLOPROTEINASE"/>
    <property type="match status" value="1"/>
</dbReference>
<comment type="caution">
    <text evidence="13">The sequence shown here is derived from an EMBL/GenBank/DDBJ whole genome shotgun (WGS) entry which is preliminary data.</text>
</comment>
<feature type="binding site" evidence="8">
    <location>
        <position position="338"/>
    </location>
    <ligand>
        <name>Zn(2+)</name>
        <dbReference type="ChEBI" id="CHEBI:29105"/>
        <label>1</label>
    </ligand>
</feature>
<feature type="compositionally biased region" description="Polar residues" evidence="10">
    <location>
        <begin position="41"/>
        <end position="50"/>
    </location>
</feature>
<feature type="transmembrane region" description="Helical" evidence="11">
    <location>
        <begin position="546"/>
        <end position="565"/>
    </location>
</feature>
<feature type="binding site" evidence="8">
    <location>
        <position position="408"/>
    </location>
    <ligand>
        <name>Zn(2+)</name>
        <dbReference type="ChEBI" id="CHEBI:29105"/>
        <label>2</label>
        <note>catalytic</note>
    </ligand>
</feature>
<gene>
    <name evidence="13" type="ORF">niasHT_039871</name>
</gene>
<feature type="region of interest" description="Disordered" evidence="10">
    <location>
        <begin position="30"/>
        <end position="72"/>
    </location>
</feature>
<comment type="cofactor">
    <cofactor evidence="8">
        <name>Ca(2+)</name>
        <dbReference type="ChEBI" id="CHEBI:29108"/>
    </cofactor>
    <text evidence="8">Can bind about 5 Ca(2+) ions per subunit.</text>
</comment>
<keyword evidence="11" id="KW-1133">Transmembrane helix</keyword>
<feature type="domain" description="Peptidase metallopeptidase" evidence="12">
    <location>
        <begin position="274"/>
        <end position="444"/>
    </location>
</feature>
<evidence type="ECO:0000256" key="10">
    <source>
        <dbReference type="SAM" id="MobiDB-lite"/>
    </source>
</evidence>
<feature type="binding site" evidence="8">
    <location>
        <position position="291"/>
    </location>
    <ligand>
        <name>Ca(2+)</name>
        <dbReference type="ChEBI" id="CHEBI:29108"/>
        <label>1</label>
    </ligand>
</feature>
<evidence type="ECO:0000256" key="5">
    <source>
        <dbReference type="ARBA" id="ARBA00022833"/>
    </source>
</evidence>
<evidence type="ECO:0000256" key="6">
    <source>
        <dbReference type="ARBA" id="ARBA00023049"/>
    </source>
</evidence>